<dbReference type="Proteomes" id="UP000192611">
    <property type="component" value="Unassembled WGS sequence"/>
</dbReference>
<comment type="caution">
    <text evidence="1">The sequence shown here is derived from an EMBL/GenBank/DDBJ whole genome shotgun (WGS) entry which is preliminary data.</text>
</comment>
<name>A0A1W9S3P0_9BACT</name>
<gene>
    <name evidence="1" type="ORF">B6D57_00325</name>
</gene>
<protein>
    <submittedName>
        <fullName evidence="1">Uncharacterized protein</fullName>
    </submittedName>
</protein>
<evidence type="ECO:0000313" key="1">
    <source>
        <dbReference type="EMBL" id="OQX91272.1"/>
    </source>
</evidence>
<dbReference type="EMBL" id="NATQ01000004">
    <property type="protein sequence ID" value="OQX91272.1"/>
    <property type="molecule type" value="Genomic_DNA"/>
</dbReference>
<organism evidence="1 2">
    <name type="scientific">Candidatus Coatesbacteria bacterium 4484_99</name>
    <dbReference type="NCBI Taxonomy" id="1970774"/>
    <lineage>
        <taxon>Bacteria</taxon>
        <taxon>Candidatus Coatesiibacteriota</taxon>
    </lineage>
</organism>
<dbReference type="AlphaFoldDB" id="A0A1W9S3P0"/>
<accession>A0A1W9S3P0</accession>
<evidence type="ECO:0000313" key="2">
    <source>
        <dbReference type="Proteomes" id="UP000192611"/>
    </source>
</evidence>
<reference evidence="2" key="1">
    <citation type="submission" date="2017-03" db="EMBL/GenBank/DDBJ databases">
        <title>Novel pathways for hydrocarbon cycling and metabolic interdependencies in hydrothermal sediment communities.</title>
        <authorList>
            <person name="Dombrowski N."/>
            <person name="Seitz K."/>
            <person name="Teske A."/>
            <person name="Baker B."/>
        </authorList>
    </citation>
    <scope>NUCLEOTIDE SEQUENCE [LARGE SCALE GENOMIC DNA]</scope>
</reference>
<sequence>MDRRDRIALIIIVVFAIALKKAVRPIEKEHIFYMNCLNYLRMGDIIKAQAMLDKLPPQSHYRQELEQKLAIFNGVIIK</sequence>
<proteinExistence type="predicted"/>